<dbReference type="SMART" id="SM01349">
    <property type="entry name" value="TOG"/>
    <property type="match status" value="1"/>
</dbReference>
<evidence type="ECO:0000313" key="4">
    <source>
        <dbReference type="Proteomes" id="UP000283509"/>
    </source>
</evidence>
<organism evidence="3 4">
    <name type="scientific">Penaeus vannamei</name>
    <name type="common">Whiteleg shrimp</name>
    <name type="synonym">Litopenaeus vannamei</name>
    <dbReference type="NCBI Taxonomy" id="6689"/>
    <lineage>
        <taxon>Eukaryota</taxon>
        <taxon>Metazoa</taxon>
        <taxon>Ecdysozoa</taxon>
        <taxon>Arthropoda</taxon>
        <taxon>Crustacea</taxon>
        <taxon>Multicrustacea</taxon>
        <taxon>Malacostraca</taxon>
        <taxon>Eumalacostraca</taxon>
        <taxon>Eucarida</taxon>
        <taxon>Decapoda</taxon>
        <taxon>Dendrobranchiata</taxon>
        <taxon>Penaeoidea</taxon>
        <taxon>Penaeidae</taxon>
        <taxon>Penaeus</taxon>
    </lineage>
</organism>
<dbReference type="GO" id="GO:0008017">
    <property type="term" value="F:microtubule binding"/>
    <property type="evidence" value="ECO:0007669"/>
    <property type="project" value="TreeGrafter"/>
</dbReference>
<feature type="compositionally biased region" description="Pro residues" evidence="1">
    <location>
        <begin position="20"/>
        <end position="41"/>
    </location>
</feature>
<feature type="domain" description="TOG" evidence="2">
    <location>
        <begin position="217"/>
        <end position="444"/>
    </location>
</feature>
<accession>A0A3R7P096</accession>
<keyword evidence="4" id="KW-1185">Reference proteome</keyword>
<proteinExistence type="predicted"/>
<feature type="region of interest" description="Disordered" evidence="1">
    <location>
        <begin position="1"/>
        <end position="166"/>
    </location>
</feature>
<dbReference type="EMBL" id="QCYY01002259">
    <property type="protein sequence ID" value="ROT71706.1"/>
    <property type="molecule type" value="Genomic_DNA"/>
</dbReference>
<dbReference type="InterPro" id="IPR016024">
    <property type="entry name" value="ARM-type_fold"/>
</dbReference>
<dbReference type="Gene3D" id="1.25.10.10">
    <property type="entry name" value="Leucine-rich Repeat Variant"/>
    <property type="match status" value="1"/>
</dbReference>
<comment type="caution">
    <text evidence="3">The sequence shown here is derived from an EMBL/GenBank/DDBJ whole genome shotgun (WGS) entry which is preliminary data.</text>
</comment>
<dbReference type="SUPFAM" id="SSF48371">
    <property type="entry name" value="ARM repeat"/>
    <property type="match status" value="1"/>
</dbReference>
<dbReference type="Proteomes" id="UP000283509">
    <property type="component" value="Unassembled WGS sequence"/>
</dbReference>
<dbReference type="PANTHER" id="PTHR21567:SF87">
    <property type="entry name" value="CRESCERIN-LIKE PROTEIN CHE-12"/>
    <property type="match status" value="1"/>
</dbReference>
<evidence type="ECO:0000256" key="1">
    <source>
        <dbReference type="SAM" id="MobiDB-lite"/>
    </source>
</evidence>
<reference evidence="3 4" key="2">
    <citation type="submission" date="2019-01" db="EMBL/GenBank/DDBJ databases">
        <title>The decoding of complex shrimp genome reveals the adaptation for benthos swimmer, frequently molting mechanism and breeding impact on genome.</title>
        <authorList>
            <person name="Sun Y."/>
            <person name="Gao Y."/>
            <person name="Yu Y."/>
        </authorList>
    </citation>
    <scope>NUCLEOTIDE SEQUENCE [LARGE SCALE GENOMIC DNA]</scope>
    <source>
        <tissue evidence="3">Muscle</tissue>
    </source>
</reference>
<dbReference type="GO" id="GO:0005881">
    <property type="term" value="C:cytoplasmic microtubule"/>
    <property type="evidence" value="ECO:0007669"/>
    <property type="project" value="TreeGrafter"/>
</dbReference>
<dbReference type="InterPro" id="IPR011989">
    <property type="entry name" value="ARM-like"/>
</dbReference>
<feature type="compositionally biased region" description="Polar residues" evidence="1">
    <location>
        <begin position="103"/>
        <end position="115"/>
    </location>
</feature>
<evidence type="ECO:0000259" key="2">
    <source>
        <dbReference type="SMART" id="SM01349"/>
    </source>
</evidence>
<dbReference type="Pfam" id="PF12348">
    <property type="entry name" value="CLASP_N"/>
    <property type="match status" value="1"/>
</dbReference>
<sequence>MLAVRPTSATRGREALAPAPVQPPSQPPPSRRPSPRQSPEPSPRHTSRMSKSKSYTSSLNRTQGREALAEKRHRSLERSLPQSNGVASNAYRTPQLVRRGQPPVNSGSSLSNSFGTTRRTPRRPPVRVVTKAEVPEASSVNVPPGYKPRKPVPSEKPSPVGSQRPRLKHHLAAQFSTDSTRSVDDMSSTMSSVGLRTAKPASSCFKAHLEPFPNPHEALKRAQDLVNSGDWRLCVSILCVESQVEGITNIVRLAEHHPEVLQSDLHQINMGLLKQAKNLRSQVSRASIQAFTLLFDDVEKITSLLLQKTSDTNKFLQLDSNHGLDALVENVSPNKAIPAILQEGLNHKNPAVRTTVARLLTYEVERLGASKVLSGQKDITDRLLPAAAKLAQEGSLETRKYAKHIFQQLSQQGNYDQALKKYVSPNDLRNIQKFLDNLSNEGRTIRESARSKFSVGSRYTRTM</sequence>
<dbReference type="PANTHER" id="PTHR21567">
    <property type="entry name" value="CLASP"/>
    <property type="match status" value="1"/>
</dbReference>
<dbReference type="AlphaFoldDB" id="A0A3R7P096"/>
<dbReference type="OrthoDB" id="63891at2759"/>
<dbReference type="GO" id="GO:0000226">
    <property type="term" value="P:microtubule cytoskeleton organization"/>
    <property type="evidence" value="ECO:0007669"/>
    <property type="project" value="TreeGrafter"/>
</dbReference>
<dbReference type="InterPro" id="IPR034085">
    <property type="entry name" value="TOG"/>
</dbReference>
<dbReference type="GO" id="GO:0005929">
    <property type="term" value="C:cilium"/>
    <property type="evidence" value="ECO:0007669"/>
    <property type="project" value="TreeGrafter"/>
</dbReference>
<name>A0A3R7P096_PENVA</name>
<feature type="compositionally biased region" description="Polar residues" evidence="1">
    <location>
        <begin position="80"/>
        <end position="92"/>
    </location>
</feature>
<dbReference type="InterPro" id="IPR024395">
    <property type="entry name" value="CLASP_N_dom"/>
</dbReference>
<protein>
    <recommendedName>
        <fullName evidence="2">TOG domain-containing protein</fullName>
    </recommendedName>
</protein>
<gene>
    <name evidence="3" type="ORF">C7M84_009949</name>
</gene>
<reference evidence="3 4" key="1">
    <citation type="submission" date="2018-04" db="EMBL/GenBank/DDBJ databases">
        <authorList>
            <person name="Zhang X."/>
            <person name="Yuan J."/>
            <person name="Li F."/>
            <person name="Xiang J."/>
        </authorList>
    </citation>
    <scope>NUCLEOTIDE SEQUENCE [LARGE SCALE GENOMIC DNA]</scope>
    <source>
        <tissue evidence="3">Muscle</tissue>
    </source>
</reference>
<evidence type="ECO:0000313" key="3">
    <source>
        <dbReference type="EMBL" id="ROT71706.1"/>
    </source>
</evidence>